<accession>A0A165KU97</accession>
<dbReference type="Proteomes" id="UP000077266">
    <property type="component" value="Unassembled WGS sequence"/>
</dbReference>
<reference evidence="1 2" key="1">
    <citation type="journal article" date="2016" name="Mol. Biol. Evol.">
        <title>Comparative Genomics of Early-Diverging Mushroom-Forming Fungi Provides Insights into the Origins of Lignocellulose Decay Capabilities.</title>
        <authorList>
            <person name="Nagy L.G."/>
            <person name="Riley R."/>
            <person name="Tritt A."/>
            <person name="Adam C."/>
            <person name="Daum C."/>
            <person name="Floudas D."/>
            <person name="Sun H."/>
            <person name="Yadav J.S."/>
            <person name="Pangilinan J."/>
            <person name="Larsson K.H."/>
            <person name="Matsuura K."/>
            <person name="Barry K."/>
            <person name="Labutti K."/>
            <person name="Kuo R."/>
            <person name="Ohm R.A."/>
            <person name="Bhattacharya S.S."/>
            <person name="Shirouzu T."/>
            <person name="Yoshinaga Y."/>
            <person name="Martin F.M."/>
            <person name="Grigoriev I.V."/>
            <person name="Hibbett D.S."/>
        </authorList>
    </citation>
    <scope>NUCLEOTIDE SEQUENCE [LARGE SCALE GENOMIC DNA]</scope>
    <source>
        <strain evidence="1 2">HHB12029</strain>
    </source>
</reference>
<keyword evidence="2" id="KW-1185">Reference proteome</keyword>
<dbReference type="OrthoDB" id="3266451at2759"/>
<proteinExistence type="predicted"/>
<dbReference type="AlphaFoldDB" id="A0A165KU97"/>
<name>A0A165KU97_EXIGL</name>
<evidence type="ECO:0000313" key="2">
    <source>
        <dbReference type="Proteomes" id="UP000077266"/>
    </source>
</evidence>
<sequence>MAPAARDARIARMRAEEDALVQTDARWEELQRDELDTKSTLAAVQAKLDAITAEMRTVRARQRTLRSSLDSMRLQHQRELWTNVIPLEVLQLVFEECTISSTEIVTEFGQERGAYDEAAAPFAIATTCSRWRKIALVTPRLWTYMVLAPKSDGQVDFDALRERADAILVRSKNLSLDVLLSFSSLQPDRTDVWTLIVAITTQAVRMRSFELWLPSGLLRAEAGAFDPFKAPTPALERLCMVGDVSLEPEDPPDDGSDWGAYFMHAPKLIWIEFQLARMSCPPGHRFEALQTLMLWRTYPDVHTQRMVAAASFTLQRLVVSGDWGLVAIQQPLSLPVLTVLGVYEILPMLHHCIVAPRVHSIELSASVVVPEMAPFLDHFADRIKTLTLRRSEISPDCLGILQTLRNVETLICQNGDDTPHWDAIFGELAESPTIWPNLRSIRILKQTGTKLRDGFLNLVRARSTVASEDTDNGSQPAKLVEVDIADSGAPAWLRASVQHLLQKSSQE</sequence>
<evidence type="ECO:0000313" key="1">
    <source>
        <dbReference type="EMBL" id="KZV96906.1"/>
    </source>
</evidence>
<dbReference type="EMBL" id="KV425937">
    <property type="protein sequence ID" value="KZV96906.1"/>
    <property type="molecule type" value="Genomic_DNA"/>
</dbReference>
<gene>
    <name evidence="1" type="ORF">EXIGLDRAFT_833324</name>
</gene>
<evidence type="ECO:0008006" key="3">
    <source>
        <dbReference type="Google" id="ProtNLM"/>
    </source>
</evidence>
<dbReference type="InParanoid" id="A0A165KU97"/>
<protein>
    <recommendedName>
        <fullName evidence="3">F-box domain-containing protein</fullName>
    </recommendedName>
</protein>
<organism evidence="1 2">
    <name type="scientific">Exidia glandulosa HHB12029</name>
    <dbReference type="NCBI Taxonomy" id="1314781"/>
    <lineage>
        <taxon>Eukaryota</taxon>
        <taxon>Fungi</taxon>
        <taxon>Dikarya</taxon>
        <taxon>Basidiomycota</taxon>
        <taxon>Agaricomycotina</taxon>
        <taxon>Agaricomycetes</taxon>
        <taxon>Auriculariales</taxon>
        <taxon>Exidiaceae</taxon>
        <taxon>Exidia</taxon>
    </lineage>
</organism>